<name>A0A5M5BQE4_BACOV</name>
<proteinExistence type="predicted"/>
<dbReference type="EMBL" id="VWLB01000006">
    <property type="protein sequence ID" value="KAA3930229.1"/>
    <property type="molecule type" value="Genomic_DNA"/>
</dbReference>
<dbReference type="Proteomes" id="UP000435985">
    <property type="component" value="Unassembled WGS sequence"/>
</dbReference>
<dbReference type="PANTHER" id="PTHR37841:SF1">
    <property type="entry name" value="DUF3298 DOMAIN-CONTAINING PROTEIN"/>
    <property type="match status" value="1"/>
</dbReference>
<evidence type="ECO:0000313" key="1">
    <source>
        <dbReference type="EMBL" id="KAA3930229.1"/>
    </source>
</evidence>
<dbReference type="SUPFAM" id="SSF69360">
    <property type="entry name" value="Cell wall binding repeat"/>
    <property type="match status" value="1"/>
</dbReference>
<dbReference type="Proteomes" id="UP000323717">
    <property type="component" value="Unassembled WGS sequence"/>
</dbReference>
<dbReference type="AlphaFoldDB" id="A0A5M5BQE4"/>
<evidence type="ECO:0000313" key="5">
    <source>
        <dbReference type="Proteomes" id="UP000365824"/>
    </source>
</evidence>
<gene>
    <name evidence="3" type="ORF">F3B98_08215</name>
    <name evidence="2" type="ORF">F3D71_06910</name>
    <name evidence="1" type="ORF">F3F25_05350</name>
</gene>
<organism evidence="3 6">
    <name type="scientific">Bacteroides ovatus</name>
    <dbReference type="NCBI Taxonomy" id="28116"/>
    <lineage>
        <taxon>Bacteria</taxon>
        <taxon>Pseudomonadati</taxon>
        <taxon>Bacteroidota</taxon>
        <taxon>Bacteroidia</taxon>
        <taxon>Bacteroidales</taxon>
        <taxon>Bacteroidaceae</taxon>
        <taxon>Bacteroides</taxon>
    </lineage>
</organism>
<evidence type="ECO:0000313" key="3">
    <source>
        <dbReference type="EMBL" id="KAA4665016.1"/>
    </source>
</evidence>
<accession>A0A5M5BQE4</accession>
<evidence type="ECO:0000313" key="2">
    <source>
        <dbReference type="EMBL" id="KAA3953137.1"/>
    </source>
</evidence>
<dbReference type="InterPro" id="IPR032774">
    <property type="entry name" value="WG_beta_rep"/>
</dbReference>
<dbReference type="RefSeq" id="WP_008650819.1">
    <property type="nucleotide sequence ID" value="NZ_CP081917.1"/>
</dbReference>
<reference evidence="4 5" key="1">
    <citation type="journal article" date="2019" name="Nat. Med.">
        <title>A library of human gut bacterial isolates paired with longitudinal multiomics data enables mechanistic microbiome research.</title>
        <authorList>
            <person name="Poyet M."/>
            <person name="Groussin M."/>
            <person name="Gibbons S.M."/>
            <person name="Avila-Pacheco J."/>
            <person name="Jiang X."/>
            <person name="Kearney S.M."/>
            <person name="Perrotta A.R."/>
            <person name="Berdy B."/>
            <person name="Zhao S."/>
            <person name="Lieberman T.D."/>
            <person name="Swanson P.K."/>
            <person name="Smith M."/>
            <person name="Roesemann S."/>
            <person name="Alexander J.E."/>
            <person name="Rich S.A."/>
            <person name="Livny J."/>
            <person name="Vlamakis H."/>
            <person name="Clish C."/>
            <person name="Bullock K."/>
            <person name="Deik A."/>
            <person name="Scott J."/>
            <person name="Pierce K.A."/>
            <person name="Xavier R.J."/>
            <person name="Alm E.J."/>
        </authorList>
    </citation>
    <scope>NUCLEOTIDE SEQUENCE [LARGE SCALE GENOMIC DNA]</scope>
    <source>
        <strain evidence="3 6">BIOML-A14</strain>
        <strain evidence="1 5">BIOML-A160</strain>
        <strain evidence="2 4">BIOML-A163</strain>
    </source>
</reference>
<dbReference type="EMBL" id="VWLE01000064">
    <property type="protein sequence ID" value="KAA3953137.1"/>
    <property type="molecule type" value="Genomic_DNA"/>
</dbReference>
<evidence type="ECO:0000313" key="4">
    <source>
        <dbReference type="Proteomes" id="UP000323717"/>
    </source>
</evidence>
<protein>
    <submittedName>
        <fullName evidence="3">WG repeat-containing protein</fullName>
    </submittedName>
</protein>
<dbReference type="Pfam" id="PF14903">
    <property type="entry name" value="WG_beta_rep"/>
    <property type="match status" value="3"/>
</dbReference>
<dbReference type="PANTHER" id="PTHR37841">
    <property type="entry name" value="GLR2918 PROTEIN"/>
    <property type="match status" value="1"/>
</dbReference>
<evidence type="ECO:0000313" key="6">
    <source>
        <dbReference type="Proteomes" id="UP000435985"/>
    </source>
</evidence>
<dbReference type="Proteomes" id="UP000365824">
    <property type="component" value="Unassembled WGS sequence"/>
</dbReference>
<sequence length="205" mass="23421">MKINIIITILLVFISMNMYAQDNKLYIYYYPNFEAVDATLGYVDSSGKVIIPAGKYPYLFTDVFDKIAFVLLKDKKGVYAIDRSEKVLFQVCSFELGPDIISNGLFRIIENGKIGFANMNGKIVIKPNWGFIFPFQENGLAIFCEKGNWIWIDKEHRKFSGGKWGAMDTKGNIVIPAMYDDGKENYLKKDGKWYKVKSSGDLEPE</sequence>
<comment type="caution">
    <text evidence="3">The sequence shown here is derived from an EMBL/GenBank/DDBJ whole genome shotgun (WGS) entry which is preliminary data.</text>
</comment>
<dbReference type="EMBL" id="VWFO01000007">
    <property type="protein sequence ID" value="KAA4665016.1"/>
    <property type="molecule type" value="Genomic_DNA"/>
</dbReference>